<dbReference type="Proteomes" id="UP000712281">
    <property type="component" value="Unassembled WGS sequence"/>
</dbReference>
<gene>
    <name evidence="1" type="ORF">F2Q68_00041023</name>
</gene>
<dbReference type="AlphaFoldDB" id="A0A8S9MGK7"/>
<sequence length="59" mass="6463">MLQNAISLQSFIDLSAPANGLIGGTSKERMELSLVLFKTTPPASRRIIYLPLLLSAEFQ</sequence>
<evidence type="ECO:0000313" key="2">
    <source>
        <dbReference type="Proteomes" id="UP000712281"/>
    </source>
</evidence>
<evidence type="ECO:0000313" key="1">
    <source>
        <dbReference type="EMBL" id="KAF2619384.1"/>
    </source>
</evidence>
<dbReference type="EMBL" id="QGKW02000007">
    <property type="protein sequence ID" value="KAF2619384.1"/>
    <property type="molecule type" value="Genomic_DNA"/>
</dbReference>
<reference evidence="1" key="1">
    <citation type="submission" date="2019-12" db="EMBL/GenBank/DDBJ databases">
        <title>Genome sequencing and annotation of Brassica cretica.</title>
        <authorList>
            <person name="Studholme D.J."/>
            <person name="Sarris P.F."/>
        </authorList>
    </citation>
    <scope>NUCLEOTIDE SEQUENCE</scope>
    <source>
        <strain evidence="1">PFS-001/15</strain>
        <tissue evidence="1">Leaf</tissue>
    </source>
</reference>
<organism evidence="1 2">
    <name type="scientific">Brassica cretica</name>
    <name type="common">Mustard</name>
    <dbReference type="NCBI Taxonomy" id="69181"/>
    <lineage>
        <taxon>Eukaryota</taxon>
        <taxon>Viridiplantae</taxon>
        <taxon>Streptophyta</taxon>
        <taxon>Embryophyta</taxon>
        <taxon>Tracheophyta</taxon>
        <taxon>Spermatophyta</taxon>
        <taxon>Magnoliopsida</taxon>
        <taxon>eudicotyledons</taxon>
        <taxon>Gunneridae</taxon>
        <taxon>Pentapetalae</taxon>
        <taxon>rosids</taxon>
        <taxon>malvids</taxon>
        <taxon>Brassicales</taxon>
        <taxon>Brassicaceae</taxon>
        <taxon>Brassiceae</taxon>
        <taxon>Brassica</taxon>
    </lineage>
</organism>
<protein>
    <submittedName>
        <fullName evidence="1">Uncharacterized protein</fullName>
    </submittedName>
</protein>
<name>A0A8S9MGK7_BRACR</name>
<proteinExistence type="predicted"/>
<accession>A0A8S9MGK7</accession>
<comment type="caution">
    <text evidence="1">The sequence shown here is derived from an EMBL/GenBank/DDBJ whole genome shotgun (WGS) entry which is preliminary data.</text>
</comment>